<dbReference type="PIRSF" id="PIRSF000894">
    <property type="entry name" value="Acid_phosphatase"/>
    <property type="match status" value="1"/>
</dbReference>
<evidence type="ECO:0000256" key="3">
    <source>
        <dbReference type="PIRSR" id="PIRSR000894-1"/>
    </source>
</evidence>
<keyword evidence="4" id="KW-1015">Disulfide bond</keyword>
<feature type="active site" description="Proton donor" evidence="3">
    <location>
        <position position="325"/>
    </location>
</feature>
<evidence type="ECO:0000313" key="6">
    <source>
        <dbReference type="Proteomes" id="UP000265663"/>
    </source>
</evidence>
<dbReference type="EMBL" id="KE747814">
    <property type="protein sequence ID" value="RMZ67995.1"/>
    <property type="molecule type" value="Genomic_DNA"/>
</dbReference>
<dbReference type="Pfam" id="PF00328">
    <property type="entry name" value="His_Phos_2"/>
    <property type="match status" value="1"/>
</dbReference>
<evidence type="ECO:0000256" key="1">
    <source>
        <dbReference type="ARBA" id="ARBA00022801"/>
    </source>
</evidence>
<dbReference type="InterPro" id="IPR000560">
    <property type="entry name" value="His_Pase_clade-2"/>
</dbReference>
<dbReference type="PANTHER" id="PTHR20963:SF23">
    <property type="entry name" value="3-PHYTASE"/>
    <property type="match status" value="1"/>
</dbReference>
<feature type="disulfide bond" evidence="4">
    <location>
        <begin position="239"/>
        <end position="253"/>
    </location>
</feature>
<evidence type="ECO:0000256" key="2">
    <source>
        <dbReference type="ARBA" id="ARBA00023180"/>
    </source>
</evidence>
<feature type="active site" description="Nucleophile" evidence="3">
    <location>
        <position position="52"/>
    </location>
</feature>
<feature type="disulfide bond" evidence="4">
    <location>
        <begin position="423"/>
        <end position="431"/>
    </location>
</feature>
<dbReference type="InterPro" id="IPR029033">
    <property type="entry name" value="His_PPase_superfam"/>
</dbReference>
<feature type="disulfide bond" evidence="4">
    <location>
        <begin position="41"/>
        <end position="374"/>
    </location>
</feature>
<dbReference type="SUPFAM" id="SSF53254">
    <property type="entry name" value="Phosphoglycerate mutase-like"/>
    <property type="match status" value="1"/>
</dbReference>
<name>A0A3M7M0H3_9PLEO</name>
<gene>
    <name evidence="5" type="ORF">GMOD_00004099</name>
</gene>
<dbReference type="OrthoDB" id="6509975at2759"/>
<keyword evidence="2" id="KW-0325">Glycoprotein</keyword>
<dbReference type="GO" id="GO:0003993">
    <property type="term" value="F:acid phosphatase activity"/>
    <property type="evidence" value="ECO:0007669"/>
    <property type="project" value="TreeGrafter"/>
</dbReference>
<dbReference type="Gene3D" id="3.40.50.1240">
    <property type="entry name" value="Phosphoglycerate mutase-like"/>
    <property type="match status" value="1"/>
</dbReference>
<keyword evidence="6" id="KW-1185">Reference proteome</keyword>
<dbReference type="CDD" id="cd07061">
    <property type="entry name" value="HP_HAP_like"/>
    <property type="match status" value="1"/>
</dbReference>
<proteinExistence type="predicted"/>
<dbReference type="InterPro" id="IPR016274">
    <property type="entry name" value="Histidine_acid_Pase_euk"/>
</dbReference>
<sequence>MSLVVVAAQEDFNIFQHLGGNGQWLPGEELTGISSEVPVGCKVDLAAAFSRHGSRYPDTGAYNGWVDFSKYIQAAGDFKVTNEKLAFLKTWKPVLSKPEAQIANVSPTGWKELHEMGTTWRLRYPDLYEYNTPFTMWANYYTSGPRVRDSARLFAQGFVGPNATDLTTIYALNASDPSSWGNSLAPSDLCKAYNDEGGSPVKPVWDATYLPPITARLNAQIQGDLNLTQSQVESIPYLCGFETQITGRRSPFCDIFTKEEILQYEYAQDLRYWYGTGLGSDIEKYQMLPVVDMAVQRFVDGPNATYKTGNGIFTPPKIMASFTNDGQINQIAAAIGVFDNQQQLPGNMSLPNRLFRSSQIVKMRGTVAFERLSCTASAPNSTHIYPHVHKISNCSTPTGPLKPAEETYMRIRINDVVYPVVNCTSGPGSSCPLLQYQDVIKKKREEAGDFTKLCNMTGGGLAGQPKATFFFDNTLPWQVVVKP</sequence>
<accession>A0A3M7M0H3</accession>
<dbReference type="Proteomes" id="UP000265663">
    <property type="component" value="Unassembled WGS sequence"/>
</dbReference>
<reference evidence="5 6" key="1">
    <citation type="journal article" date="2014" name="PLoS ONE">
        <title>De novo Genome Assembly of the Fungal Plant Pathogen Pyrenophora semeniperda.</title>
        <authorList>
            <person name="Soliai M.M."/>
            <person name="Meyer S.E."/>
            <person name="Udall J.A."/>
            <person name="Elzinga D.E."/>
            <person name="Hermansen R.A."/>
            <person name="Bodily P.M."/>
            <person name="Hart A.A."/>
            <person name="Coleman C.E."/>
        </authorList>
    </citation>
    <scope>NUCLEOTIDE SEQUENCE [LARGE SCALE GENOMIC DNA]</scope>
    <source>
        <strain evidence="5 6">CCB06</strain>
        <tissue evidence="5">Mycelium</tissue>
    </source>
</reference>
<dbReference type="AlphaFoldDB" id="A0A3M7M0H3"/>
<protein>
    <submittedName>
        <fullName evidence="5">Histidine acid phosphatase</fullName>
    </submittedName>
</protein>
<organism evidence="5 6">
    <name type="scientific">Pyrenophora seminiperda CCB06</name>
    <dbReference type="NCBI Taxonomy" id="1302712"/>
    <lineage>
        <taxon>Eukaryota</taxon>
        <taxon>Fungi</taxon>
        <taxon>Dikarya</taxon>
        <taxon>Ascomycota</taxon>
        <taxon>Pezizomycotina</taxon>
        <taxon>Dothideomycetes</taxon>
        <taxon>Pleosporomycetidae</taxon>
        <taxon>Pleosporales</taxon>
        <taxon>Pleosporineae</taxon>
        <taxon>Pleosporaceae</taxon>
        <taxon>Pyrenophora</taxon>
    </lineage>
</organism>
<evidence type="ECO:0000256" key="4">
    <source>
        <dbReference type="PIRSR" id="PIRSR000894-2"/>
    </source>
</evidence>
<dbReference type="GO" id="GO:0009277">
    <property type="term" value="C:fungal-type cell wall"/>
    <property type="evidence" value="ECO:0007669"/>
    <property type="project" value="TreeGrafter"/>
</dbReference>
<dbReference type="PANTHER" id="PTHR20963">
    <property type="entry name" value="MULTIPLE INOSITOL POLYPHOSPHATE PHOSPHATASE-RELATED"/>
    <property type="match status" value="1"/>
</dbReference>
<evidence type="ECO:0000313" key="5">
    <source>
        <dbReference type="EMBL" id="RMZ67995.1"/>
    </source>
</evidence>
<keyword evidence="1" id="KW-0378">Hydrolase</keyword>